<comment type="caution">
    <text evidence="9">The sequence shown here is derived from an EMBL/GenBank/DDBJ whole genome shotgun (WGS) entry which is preliminary data.</text>
</comment>
<evidence type="ECO:0000256" key="2">
    <source>
        <dbReference type="ARBA" id="ARBA00022448"/>
    </source>
</evidence>
<protein>
    <submittedName>
        <fullName evidence="9">ABC transporter permease</fullName>
    </submittedName>
</protein>
<feature type="transmembrane region" description="Helical" evidence="8">
    <location>
        <begin position="162"/>
        <end position="183"/>
    </location>
</feature>
<evidence type="ECO:0000256" key="3">
    <source>
        <dbReference type="ARBA" id="ARBA00022475"/>
    </source>
</evidence>
<keyword evidence="3" id="KW-1003">Cell membrane</keyword>
<keyword evidence="4" id="KW-0997">Cell inner membrane</keyword>
<feature type="transmembrane region" description="Helical" evidence="8">
    <location>
        <begin position="21"/>
        <end position="41"/>
    </location>
</feature>
<accession>A0ABS0PKU1</accession>
<evidence type="ECO:0000313" key="9">
    <source>
        <dbReference type="EMBL" id="MBH5397814.1"/>
    </source>
</evidence>
<dbReference type="CDD" id="cd06579">
    <property type="entry name" value="TM_PBP1_transp_AraH_like"/>
    <property type="match status" value="1"/>
</dbReference>
<feature type="transmembrane region" description="Helical" evidence="8">
    <location>
        <begin position="100"/>
        <end position="119"/>
    </location>
</feature>
<dbReference type="PANTHER" id="PTHR32196:SF21">
    <property type="entry name" value="ABC TRANSPORTER PERMEASE PROTEIN YPHD-RELATED"/>
    <property type="match status" value="1"/>
</dbReference>
<keyword evidence="10" id="KW-1185">Reference proteome</keyword>
<feature type="transmembrane region" description="Helical" evidence="8">
    <location>
        <begin position="125"/>
        <end position="142"/>
    </location>
</feature>
<comment type="subcellular location">
    <subcellularLocation>
        <location evidence="1">Cell membrane</location>
        <topology evidence="1">Multi-pass membrane protein</topology>
    </subcellularLocation>
</comment>
<dbReference type="InterPro" id="IPR001851">
    <property type="entry name" value="ABC_transp_permease"/>
</dbReference>
<dbReference type="PANTHER" id="PTHR32196">
    <property type="entry name" value="ABC TRANSPORTER PERMEASE PROTEIN YPHD-RELATED-RELATED"/>
    <property type="match status" value="1"/>
</dbReference>
<evidence type="ECO:0000256" key="5">
    <source>
        <dbReference type="ARBA" id="ARBA00022692"/>
    </source>
</evidence>
<evidence type="ECO:0000256" key="7">
    <source>
        <dbReference type="ARBA" id="ARBA00023136"/>
    </source>
</evidence>
<evidence type="ECO:0000256" key="6">
    <source>
        <dbReference type="ARBA" id="ARBA00022989"/>
    </source>
</evidence>
<evidence type="ECO:0000256" key="4">
    <source>
        <dbReference type="ARBA" id="ARBA00022519"/>
    </source>
</evidence>
<feature type="transmembrane region" description="Helical" evidence="8">
    <location>
        <begin position="61"/>
        <end position="88"/>
    </location>
</feature>
<dbReference type="EMBL" id="JACCHP010000004">
    <property type="protein sequence ID" value="MBH5397814.1"/>
    <property type="molecule type" value="Genomic_DNA"/>
</dbReference>
<reference evidence="9 10" key="1">
    <citation type="submission" date="2020-07" db="EMBL/GenBank/DDBJ databases">
        <title>Bradyrhizobium diversity isolated from nodules of indigenous legumes of Western Australia.</title>
        <authorList>
            <person name="Klepa M.S."/>
        </authorList>
    </citation>
    <scope>NUCLEOTIDE SEQUENCE [LARGE SCALE GENOMIC DNA]</scope>
    <source>
        <strain evidence="9 10">CNPSo 4010</strain>
    </source>
</reference>
<feature type="transmembrane region" description="Helical" evidence="8">
    <location>
        <begin position="262"/>
        <end position="289"/>
    </location>
</feature>
<keyword evidence="5 8" id="KW-0812">Transmembrane</keyword>
<dbReference type="RefSeq" id="WP_197959164.1">
    <property type="nucleotide sequence ID" value="NZ_JACCHP010000004.1"/>
</dbReference>
<feature type="transmembrane region" description="Helical" evidence="8">
    <location>
        <begin position="223"/>
        <end position="241"/>
    </location>
</feature>
<evidence type="ECO:0000256" key="8">
    <source>
        <dbReference type="SAM" id="Phobius"/>
    </source>
</evidence>
<dbReference type="Proteomes" id="UP000807370">
    <property type="component" value="Unassembled WGS sequence"/>
</dbReference>
<dbReference type="Pfam" id="PF02653">
    <property type="entry name" value="BPD_transp_2"/>
    <property type="match status" value="1"/>
</dbReference>
<evidence type="ECO:0000256" key="1">
    <source>
        <dbReference type="ARBA" id="ARBA00004651"/>
    </source>
</evidence>
<proteinExistence type="predicted"/>
<evidence type="ECO:0000313" key="10">
    <source>
        <dbReference type="Proteomes" id="UP000807370"/>
    </source>
</evidence>
<organism evidence="9 10">
    <name type="scientific">Bradyrhizobium agreste</name>
    <dbReference type="NCBI Taxonomy" id="2751811"/>
    <lineage>
        <taxon>Bacteria</taxon>
        <taxon>Pseudomonadati</taxon>
        <taxon>Pseudomonadota</taxon>
        <taxon>Alphaproteobacteria</taxon>
        <taxon>Hyphomicrobiales</taxon>
        <taxon>Nitrobacteraceae</taxon>
        <taxon>Bradyrhizobium</taxon>
    </lineage>
</organism>
<sequence length="324" mass="33396">MTTASIDSARNRRGLSFIGNWRQYVVYIGFVLIFAVFAVVLSDRGFLSTNNLLNITRQTAIISIMAMAMTFVLCAGEIDLSVGAIAGLASVVSSITLSRYGLIPSVLAGLATGLVVGAVNGGLTAWVGIPSFLVTLGMMGFARGLGMWTSGTSPVPVIDDTFIAIFGSGNIGPVPVLVFWVAILGTVSHITLHKTPFGRKLLATGGGETAARYSGVKTRTVKFQALLITATAASIAGMLYAGRLQSGRFQLGEGDELSVIAAVVLGGTSLFGGAGTVVGSIVGALLIGVINNGLILLGLDFSQQLMARGVLIVLAVALGRSQRS</sequence>
<keyword evidence="6 8" id="KW-1133">Transmembrane helix</keyword>
<keyword evidence="7 8" id="KW-0472">Membrane</keyword>
<name>A0ABS0PKU1_9BRAD</name>
<keyword evidence="2" id="KW-0813">Transport</keyword>
<gene>
    <name evidence="9" type="ORF">HZZ13_08410</name>
</gene>